<evidence type="ECO:0000256" key="1">
    <source>
        <dbReference type="ARBA" id="ARBA00022679"/>
    </source>
</evidence>
<dbReference type="SMART" id="SM00220">
    <property type="entry name" value="S_TKc"/>
    <property type="match status" value="1"/>
</dbReference>
<dbReference type="GO" id="GO:0004674">
    <property type="term" value="F:protein serine/threonine kinase activity"/>
    <property type="evidence" value="ECO:0007669"/>
    <property type="project" value="TreeGrafter"/>
</dbReference>
<dbReference type="OrthoDB" id="4062651at2759"/>
<keyword evidence="2" id="KW-0547">Nucleotide-binding</keyword>
<organism evidence="7 8">
    <name type="scientific">Jaapia argillacea MUCL 33604</name>
    <dbReference type="NCBI Taxonomy" id="933084"/>
    <lineage>
        <taxon>Eukaryota</taxon>
        <taxon>Fungi</taxon>
        <taxon>Dikarya</taxon>
        <taxon>Basidiomycota</taxon>
        <taxon>Agaricomycotina</taxon>
        <taxon>Agaricomycetes</taxon>
        <taxon>Agaricomycetidae</taxon>
        <taxon>Jaapiales</taxon>
        <taxon>Jaapiaceae</taxon>
        <taxon>Jaapia</taxon>
    </lineage>
</organism>
<dbReference type="InParanoid" id="A0A067PYQ7"/>
<dbReference type="PANTHER" id="PTHR44329:SF288">
    <property type="entry name" value="MITOGEN-ACTIVATED PROTEIN KINASE KINASE KINASE 20"/>
    <property type="match status" value="1"/>
</dbReference>
<dbReference type="Proteomes" id="UP000027265">
    <property type="component" value="Unassembled WGS sequence"/>
</dbReference>
<protein>
    <recommendedName>
        <fullName evidence="6">Protein kinase domain-containing protein</fullName>
    </recommendedName>
</protein>
<dbReference type="HOGENOM" id="CLU_000288_7_18_1"/>
<evidence type="ECO:0000256" key="3">
    <source>
        <dbReference type="ARBA" id="ARBA00022777"/>
    </source>
</evidence>
<keyword evidence="8" id="KW-1185">Reference proteome</keyword>
<accession>A0A067PYQ7</accession>
<dbReference type="SUPFAM" id="SSF56112">
    <property type="entry name" value="Protein kinase-like (PK-like)"/>
    <property type="match status" value="1"/>
</dbReference>
<evidence type="ECO:0000313" key="7">
    <source>
        <dbReference type="EMBL" id="KDQ56407.1"/>
    </source>
</evidence>
<evidence type="ECO:0000256" key="4">
    <source>
        <dbReference type="ARBA" id="ARBA00022840"/>
    </source>
</evidence>
<feature type="region of interest" description="Disordered" evidence="5">
    <location>
        <begin position="333"/>
        <end position="352"/>
    </location>
</feature>
<dbReference type="EMBL" id="KL197722">
    <property type="protein sequence ID" value="KDQ56407.1"/>
    <property type="molecule type" value="Genomic_DNA"/>
</dbReference>
<feature type="domain" description="Protein kinase" evidence="6">
    <location>
        <begin position="61"/>
        <end position="328"/>
    </location>
</feature>
<dbReference type="InterPro" id="IPR001245">
    <property type="entry name" value="Ser-Thr/Tyr_kinase_cat_dom"/>
</dbReference>
<keyword evidence="1" id="KW-0808">Transferase</keyword>
<name>A0A067PYQ7_9AGAM</name>
<dbReference type="PANTHER" id="PTHR44329">
    <property type="entry name" value="SERINE/THREONINE-PROTEIN KINASE TNNI3K-RELATED"/>
    <property type="match status" value="1"/>
</dbReference>
<evidence type="ECO:0000313" key="8">
    <source>
        <dbReference type="Proteomes" id="UP000027265"/>
    </source>
</evidence>
<dbReference type="InterPro" id="IPR051681">
    <property type="entry name" value="Ser/Thr_Kinases-Pseudokinases"/>
</dbReference>
<dbReference type="InterPro" id="IPR011009">
    <property type="entry name" value="Kinase-like_dom_sf"/>
</dbReference>
<dbReference type="InterPro" id="IPR008271">
    <property type="entry name" value="Ser/Thr_kinase_AS"/>
</dbReference>
<dbReference type="AlphaFoldDB" id="A0A067PYQ7"/>
<dbReference type="STRING" id="933084.A0A067PYQ7"/>
<dbReference type="GO" id="GO:0005524">
    <property type="term" value="F:ATP binding"/>
    <property type="evidence" value="ECO:0007669"/>
    <property type="project" value="UniProtKB-KW"/>
</dbReference>
<keyword evidence="4" id="KW-0067">ATP-binding</keyword>
<evidence type="ECO:0000256" key="2">
    <source>
        <dbReference type="ARBA" id="ARBA00022741"/>
    </source>
</evidence>
<dbReference type="Gene3D" id="1.10.510.10">
    <property type="entry name" value="Transferase(Phosphotransferase) domain 1"/>
    <property type="match status" value="1"/>
</dbReference>
<keyword evidence="3" id="KW-0418">Kinase</keyword>
<proteinExistence type="predicted"/>
<sequence>MQDVCCLQRGFSLGYHSPSTDVQVLDITDHAYEHRGVVFKTLNGLCKSSGVLVGIPIIPSIKNLAFVASGGFGEIFKGHTEDGDLVAIKTIRFFTKQDNPEGQKSFRTEILLYRQVRHRHILPLIGITDPEFSRSSAQMVIPWKANGNLLEYVKRVESPPLTVNRLKILVGVCSALCYLHSHVPVVVHGDLKCANVLVDDDGTPLLADFGLSTVRYHGASLSSAQNAGTLRWMAPELLTGNPPKISRETDAWSFGMLALEIFTGQSPYSDKCDYNVTLSRAQGELPKRPSGHHIVQLGLNQELWTQLRQLWSFSPEKRPKFTDLAPILDRLEARWSPPSPTPTPQKYIVSSH</sequence>
<evidence type="ECO:0000259" key="6">
    <source>
        <dbReference type="PROSITE" id="PS50011"/>
    </source>
</evidence>
<dbReference type="PROSITE" id="PS00108">
    <property type="entry name" value="PROTEIN_KINASE_ST"/>
    <property type="match status" value="1"/>
</dbReference>
<dbReference type="Pfam" id="PF07714">
    <property type="entry name" value="PK_Tyr_Ser-Thr"/>
    <property type="match status" value="1"/>
</dbReference>
<reference evidence="8" key="1">
    <citation type="journal article" date="2014" name="Proc. Natl. Acad. Sci. U.S.A.">
        <title>Extensive sampling of basidiomycete genomes demonstrates inadequacy of the white-rot/brown-rot paradigm for wood decay fungi.</title>
        <authorList>
            <person name="Riley R."/>
            <person name="Salamov A.A."/>
            <person name="Brown D.W."/>
            <person name="Nagy L.G."/>
            <person name="Floudas D."/>
            <person name="Held B.W."/>
            <person name="Levasseur A."/>
            <person name="Lombard V."/>
            <person name="Morin E."/>
            <person name="Otillar R."/>
            <person name="Lindquist E.A."/>
            <person name="Sun H."/>
            <person name="LaButti K.M."/>
            <person name="Schmutz J."/>
            <person name="Jabbour D."/>
            <person name="Luo H."/>
            <person name="Baker S.E."/>
            <person name="Pisabarro A.G."/>
            <person name="Walton J.D."/>
            <person name="Blanchette R.A."/>
            <person name="Henrissat B."/>
            <person name="Martin F."/>
            <person name="Cullen D."/>
            <person name="Hibbett D.S."/>
            <person name="Grigoriev I.V."/>
        </authorList>
    </citation>
    <scope>NUCLEOTIDE SEQUENCE [LARGE SCALE GENOMIC DNA]</scope>
    <source>
        <strain evidence="8">MUCL 33604</strain>
    </source>
</reference>
<dbReference type="InterPro" id="IPR000719">
    <property type="entry name" value="Prot_kinase_dom"/>
</dbReference>
<gene>
    <name evidence="7" type="ORF">JAAARDRAFT_132576</name>
</gene>
<dbReference type="PROSITE" id="PS50011">
    <property type="entry name" value="PROTEIN_KINASE_DOM"/>
    <property type="match status" value="1"/>
</dbReference>
<evidence type="ECO:0000256" key="5">
    <source>
        <dbReference type="SAM" id="MobiDB-lite"/>
    </source>
</evidence>